<gene>
    <name evidence="4" type="ORF">HRH59_11200</name>
</gene>
<feature type="domain" description="PDZ" evidence="2">
    <location>
        <begin position="485"/>
        <end position="562"/>
    </location>
</feature>
<dbReference type="Proteomes" id="UP000523161">
    <property type="component" value="Unassembled WGS sequence"/>
</dbReference>
<dbReference type="InterPro" id="IPR040756">
    <property type="entry name" value="Peptidase_M61_N"/>
</dbReference>
<evidence type="ECO:0000313" key="4">
    <source>
        <dbReference type="EMBL" id="NRQ43108.1"/>
    </source>
</evidence>
<dbReference type="PIRSF" id="PIRSF016493">
    <property type="entry name" value="Glycyl_aminpptds"/>
    <property type="match status" value="1"/>
</dbReference>
<accession>A0A7Y5ELD8</accession>
<dbReference type="InterPro" id="IPR036034">
    <property type="entry name" value="PDZ_sf"/>
</dbReference>
<organism evidence="4 5">
    <name type="scientific">Rheinheimera lutimaris</name>
    <dbReference type="NCBI Taxonomy" id="2740584"/>
    <lineage>
        <taxon>Bacteria</taxon>
        <taxon>Pseudomonadati</taxon>
        <taxon>Pseudomonadota</taxon>
        <taxon>Gammaproteobacteria</taxon>
        <taxon>Chromatiales</taxon>
        <taxon>Chromatiaceae</taxon>
        <taxon>Rheinheimera</taxon>
    </lineage>
</organism>
<evidence type="ECO:0000259" key="3">
    <source>
        <dbReference type="Pfam" id="PF17899"/>
    </source>
</evidence>
<dbReference type="SUPFAM" id="SSF50156">
    <property type="entry name" value="PDZ domain-like"/>
    <property type="match status" value="1"/>
</dbReference>
<keyword evidence="5" id="KW-1185">Reference proteome</keyword>
<dbReference type="AlphaFoldDB" id="A0A7Y5ELD8"/>
<reference evidence="4 5" key="1">
    <citation type="submission" date="2020-06" db="EMBL/GenBank/DDBJ databases">
        <title>Rheinheimera sp. nov., a marine bacterium isolated from coastal.</title>
        <authorList>
            <person name="Yu Q."/>
            <person name="Qi Y."/>
            <person name="Pu J."/>
        </authorList>
    </citation>
    <scope>NUCLEOTIDE SEQUENCE [LARGE SCALE GENOMIC DNA]</scope>
    <source>
        <strain evidence="4 5">YQF-2</strain>
    </source>
</reference>
<sequence>MKFVKYQLEISDIAAHLLTVKLSFKPVSNIHELLLPAWIPGSYMIRDFARNIVSISAADTSGPLRLQQLDKQRWQLHCTGRTVTVTYQVYAYDISVRAAYIDDEVAVLNPASLCLSVSALEQLPHRLHISKPKSRVTKNWRLASALARAEGTDFLGFGEYQAANYQLLIDSPVLAGHFQLAQFSIDGIEHYLLVTGDNLTDLPRFSRDVEKICRQQIKTFGSLPADLTSYWFLLWVTEDGYGGLEHLNSTLLLCSRFDLPAPYAAEIDDNYQNLLALCSHEYFHTWWVKRLKPACFTQYQLTAEQYTPQLWLYEGFTSYYDDLALVRAGLIDSQSYVKTLEKTISRVTRNPSDTQQSLTDSSFTAWTKFYKQDENAVNAVVSYYAKGALLALCLDAWLRDHNSSLDDVVRRLWQQYLPSGTPDNALQTVLNQMGFTELATLTDSWLNQAASLPLAQWIPALGLELTLRPMQHADDFGGVSTDTLPFIGAQTKLVNGLLQLTQVYCDGNAHQAGLMTGDQLLALDGRKITQSSLPQLLKRYRHGSSLTLHFYRKDRLLQSNLTLNSALQQVAVLTVAGQAKCDNWLWRTEQD</sequence>
<dbReference type="InterPro" id="IPR001478">
    <property type="entry name" value="PDZ"/>
</dbReference>
<dbReference type="InterPro" id="IPR027268">
    <property type="entry name" value="Peptidase_M4/M1_CTD_sf"/>
</dbReference>
<dbReference type="Pfam" id="PF17899">
    <property type="entry name" value="Peptidase_M61_N"/>
    <property type="match status" value="1"/>
</dbReference>
<dbReference type="RefSeq" id="WP_173501347.1">
    <property type="nucleotide sequence ID" value="NZ_JABSOD010000009.1"/>
</dbReference>
<protein>
    <submittedName>
        <fullName evidence="4">M61 family metallopeptidase</fullName>
    </submittedName>
</protein>
<dbReference type="SUPFAM" id="SSF55486">
    <property type="entry name" value="Metalloproteases ('zincins'), catalytic domain"/>
    <property type="match status" value="1"/>
</dbReference>
<dbReference type="Pfam" id="PF05299">
    <property type="entry name" value="Peptidase_M61"/>
    <property type="match status" value="1"/>
</dbReference>
<name>A0A7Y5ELD8_9GAMM</name>
<feature type="domain" description="Peptidase M61 catalytic" evidence="1">
    <location>
        <begin position="274"/>
        <end position="390"/>
    </location>
</feature>
<evidence type="ECO:0000259" key="1">
    <source>
        <dbReference type="Pfam" id="PF05299"/>
    </source>
</evidence>
<dbReference type="InterPro" id="IPR024191">
    <property type="entry name" value="Peptidase_M61"/>
</dbReference>
<evidence type="ECO:0000259" key="2">
    <source>
        <dbReference type="Pfam" id="PF13180"/>
    </source>
</evidence>
<proteinExistence type="predicted"/>
<dbReference type="InterPro" id="IPR007963">
    <property type="entry name" value="Peptidase_M61_catalytic"/>
</dbReference>
<dbReference type="Gene3D" id="1.10.390.10">
    <property type="entry name" value="Neutral Protease Domain 2"/>
    <property type="match status" value="1"/>
</dbReference>
<dbReference type="Gene3D" id="2.60.40.3650">
    <property type="match status" value="1"/>
</dbReference>
<evidence type="ECO:0000313" key="5">
    <source>
        <dbReference type="Proteomes" id="UP000523161"/>
    </source>
</evidence>
<feature type="domain" description="Peptidase M61 N-terminal" evidence="3">
    <location>
        <begin position="5"/>
        <end position="176"/>
    </location>
</feature>
<dbReference type="Gene3D" id="2.30.42.10">
    <property type="match status" value="1"/>
</dbReference>
<comment type="caution">
    <text evidence="4">The sequence shown here is derived from an EMBL/GenBank/DDBJ whole genome shotgun (WGS) entry which is preliminary data.</text>
</comment>
<dbReference type="Pfam" id="PF13180">
    <property type="entry name" value="PDZ_2"/>
    <property type="match status" value="1"/>
</dbReference>
<dbReference type="EMBL" id="JABSOD010000009">
    <property type="protein sequence ID" value="NRQ43108.1"/>
    <property type="molecule type" value="Genomic_DNA"/>
</dbReference>